<keyword evidence="11 14" id="KW-0378">Hydrolase</keyword>
<dbReference type="EMBL" id="LCIT01000004">
    <property type="protein sequence ID" value="KKT63403.1"/>
    <property type="molecule type" value="Genomic_DNA"/>
</dbReference>
<evidence type="ECO:0000256" key="10">
    <source>
        <dbReference type="ARBA" id="ARBA00022759"/>
    </source>
</evidence>
<dbReference type="Proteomes" id="UP000033945">
    <property type="component" value="Unassembled WGS sequence"/>
</dbReference>
<keyword evidence="12" id="KW-0464">Manganese</keyword>
<evidence type="ECO:0000256" key="6">
    <source>
        <dbReference type="ARBA" id="ARBA00007383"/>
    </source>
</evidence>
<comment type="subcellular location">
    <subcellularLocation>
        <location evidence="5">Cytoplasm</location>
    </subcellularLocation>
</comment>
<dbReference type="GO" id="GO:0004523">
    <property type="term" value="F:RNA-DNA hybrid ribonuclease activity"/>
    <property type="evidence" value="ECO:0007669"/>
    <property type="project" value="UniProtKB-EC"/>
</dbReference>
<comment type="cofactor">
    <cofactor evidence="3">
        <name>Mg(2+)</name>
        <dbReference type="ChEBI" id="CHEBI:18420"/>
    </cofactor>
</comment>
<dbReference type="GO" id="GO:0032299">
    <property type="term" value="C:ribonuclease H2 complex"/>
    <property type="evidence" value="ECO:0007669"/>
    <property type="project" value="TreeGrafter"/>
</dbReference>
<evidence type="ECO:0000256" key="8">
    <source>
        <dbReference type="ARBA" id="ARBA00022722"/>
    </source>
</evidence>
<protein>
    <recommendedName>
        <fullName evidence="14">Ribonuclease</fullName>
        <ecNumber evidence="14">3.1.26.4</ecNumber>
    </recommendedName>
</protein>
<dbReference type="GO" id="GO:0046872">
    <property type="term" value="F:metal ion binding"/>
    <property type="evidence" value="ECO:0007669"/>
    <property type="project" value="UniProtKB-KW"/>
</dbReference>
<evidence type="ECO:0000313" key="16">
    <source>
        <dbReference type="EMBL" id="KKT63403.1"/>
    </source>
</evidence>
<evidence type="ECO:0000256" key="9">
    <source>
        <dbReference type="ARBA" id="ARBA00022723"/>
    </source>
</evidence>
<evidence type="ECO:0000256" key="1">
    <source>
        <dbReference type="ARBA" id="ARBA00000077"/>
    </source>
</evidence>
<comment type="caution">
    <text evidence="16">The sequence shown here is derived from an EMBL/GenBank/DDBJ whole genome shotgun (WGS) entry which is preliminary data.</text>
</comment>
<comment type="cofactor">
    <cofactor evidence="2">
        <name>Mn(2+)</name>
        <dbReference type="ChEBI" id="CHEBI:29035"/>
    </cofactor>
</comment>
<reference evidence="16 17" key="1">
    <citation type="journal article" date="2015" name="Nature">
        <title>rRNA introns, odd ribosomes, and small enigmatic genomes across a large radiation of phyla.</title>
        <authorList>
            <person name="Brown C.T."/>
            <person name="Hug L.A."/>
            <person name="Thomas B.C."/>
            <person name="Sharon I."/>
            <person name="Castelle C.J."/>
            <person name="Singh A."/>
            <person name="Wilkins M.J."/>
            <person name="Williams K.H."/>
            <person name="Banfield J.F."/>
        </authorList>
    </citation>
    <scope>NUCLEOTIDE SEQUENCE [LARGE SCALE GENOMIC DNA]</scope>
</reference>
<comment type="catalytic activity">
    <reaction evidence="1 14">
        <text>Endonucleolytic cleavage to 5'-phosphomonoester.</text>
        <dbReference type="EC" id="3.1.26.4"/>
    </reaction>
</comment>
<dbReference type="Pfam" id="PF01351">
    <property type="entry name" value="RNase_HII"/>
    <property type="match status" value="1"/>
</dbReference>
<dbReference type="InterPro" id="IPR022898">
    <property type="entry name" value="RNase_HII"/>
</dbReference>
<comment type="similarity">
    <text evidence="6 14">Belongs to the RNase HII family.</text>
</comment>
<dbReference type="InterPro" id="IPR012337">
    <property type="entry name" value="RNaseH-like_sf"/>
</dbReference>
<proteinExistence type="inferred from homology"/>
<dbReference type="PATRIC" id="fig|1618648.3.peg.417"/>
<comment type="function">
    <text evidence="4 14">Endonuclease that specifically degrades the RNA of RNA-DNA hybrids.</text>
</comment>
<evidence type="ECO:0000256" key="12">
    <source>
        <dbReference type="ARBA" id="ARBA00023211"/>
    </source>
</evidence>
<dbReference type="InterPro" id="IPR001352">
    <property type="entry name" value="RNase_HII/HIII"/>
</dbReference>
<accession>A0A0G1IWN3</accession>
<dbReference type="AlphaFoldDB" id="A0A0G1IWN3"/>
<dbReference type="Gene3D" id="3.30.420.10">
    <property type="entry name" value="Ribonuclease H-like superfamily/Ribonuclease H"/>
    <property type="match status" value="1"/>
</dbReference>
<name>A0A0G1IWN3_9BACT</name>
<keyword evidence="7" id="KW-0963">Cytoplasm</keyword>
<dbReference type="SUPFAM" id="SSF53098">
    <property type="entry name" value="Ribonuclease H-like"/>
    <property type="match status" value="1"/>
</dbReference>
<evidence type="ECO:0000256" key="2">
    <source>
        <dbReference type="ARBA" id="ARBA00001936"/>
    </source>
</evidence>
<evidence type="ECO:0000256" key="5">
    <source>
        <dbReference type="ARBA" id="ARBA00004496"/>
    </source>
</evidence>
<feature type="domain" description="RNase H type-2" evidence="15">
    <location>
        <begin position="1"/>
        <end position="179"/>
    </location>
</feature>
<comment type="caution">
    <text evidence="13">Lacks conserved residue(s) required for the propagation of feature annotation.</text>
</comment>
<dbReference type="CDD" id="cd07182">
    <property type="entry name" value="RNase_HII_bacteria_HII_like"/>
    <property type="match status" value="1"/>
</dbReference>
<keyword evidence="9" id="KW-0479">Metal-binding</keyword>
<evidence type="ECO:0000313" key="17">
    <source>
        <dbReference type="Proteomes" id="UP000033945"/>
    </source>
</evidence>
<dbReference type="GO" id="GO:0006298">
    <property type="term" value="P:mismatch repair"/>
    <property type="evidence" value="ECO:0007669"/>
    <property type="project" value="TreeGrafter"/>
</dbReference>
<evidence type="ECO:0000256" key="13">
    <source>
        <dbReference type="PROSITE-ProRule" id="PRU01319"/>
    </source>
</evidence>
<dbReference type="PANTHER" id="PTHR10954:SF18">
    <property type="entry name" value="RIBONUCLEASE HII"/>
    <property type="match status" value="1"/>
</dbReference>
<dbReference type="GO" id="GO:0003723">
    <property type="term" value="F:RNA binding"/>
    <property type="evidence" value="ECO:0007669"/>
    <property type="project" value="UniProtKB-UniRule"/>
</dbReference>
<sequence length="179" mass="20328">MAGPITVGAVATKGRIDFLRGIKDSKKLSAKQREEWLSKIKEKQLKYRNFEIALASVGVSTIDKIGISASARLAVGRCLKKLKIKNKNHKILLDGSLYAPRTYLNQKTIIKGDEKIPLIAAASIFAKIWRDKKMVKLHEQFPKYRFDLHKGYGTKLHCKLVKKHGLCDIHRRSFCTKLV</sequence>
<gene>
    <name evidence="16" type="ORF">UW55_C0004G0036</name>
</gene>
<dbReference type="InterPro" id="IPR036397">
    <property type="entry name" value="RNaseH_sf"/>
</dbReference>
<dbReference type="GO" id="GO:0005737">
    <property type="term" value="C:cytoplasm"/>
    <property type="evidence" value="ECO:0007669"/>
    <property type="project" value="UniProtKB-SubCell"/>
</dbReference>
<dbReference type="PANTHER" id="PTHR10954">
    <property type="entry name" value="RIBONUCLEASE H2 SUBUNIT A"/>
    <property type="match status" value="1"/>
</dbReference>
<organism evidence="16 17">
    <name type="scientific">Candidatus Giovannonibacteria bacterium GW2011_GWA2_44_26</name>
    <dbReference type="NCBI Taxonomy" id="1618648"/>
    <lineage>
        <taxon>Bacteria</taxon>
        <taxon>Candidatus Giovannoniibacteriota</taxon>
    </lineage>
</organism>
<dbReference type="GO" id="GO:0043137">
    <property type="term" value="P:DNA replication, removal of RNA primer"/>
    <property type="evidence" value="ECO:0007669"/>
    <property type="project" value="TreeGrafter"/>
</dbReference>
<evidence type="ECO:0000256" key="7">
    <source>
        <dbReference type="ARBA" id="ARBA00022490"/>
    </source>
</evidence>
<evidence type="ECO:0000256" key="3">
    <source>
        <dbReference type="ARBA" id="ARBA00001946"/>
    </source>
</evidence>
<dbReference type="EC" id="3.1.26.4" evidence="14"/>
<keyword evidence="8 14" id="KW-0540">Nuclease</keyword>
<evidence type="ECO:0000256" key="4">
    <source>
        <dbReference type="ARBA" id="ARBA00004065"/>
    </source>
</evidence>
<dbReference type="InterPro" id="IPR024567">
    <property type="entry name" value="RNase_HII/HIII_dom"/>
</dbReference>
<evidence type="ECO:0000256" key="11">
    <source>
        <dbReference type="ARBA" id="ARBA00022801"/>
    </source>
</evidence>
<dbReference type="PROSITE" id="PS51975">
    <property type="entry name" value="RNASE_H_2"/>
    <property type="match status" value="1"/>
</dbReference>
<evidence type="ECO:0000259" key="15">
    <source>
        <dbReference type="PROSITE" id="PS51975"/>
    </source>
</evidence>
<evidence type="ECO:0000256" key="14">
    <source>
        <dbReference type="RuleBase" id="RU003515"/>
    </source>
</evidence>
<keyword evidence="10 14" id="KW-0255">Endonuclease</keyword>